<evidence type="ECO:0000256" key="3">
    <source>
        <dbReference type="ARBA" id="ARBA00022723"/>
    </source>
</evidence>
<keyword evidence="5" id="KW-0560">Oxidoreductase</keyword>
<dbReference type="Pfam" id="PF08240">
    <property type="entry name" value="ADH_N"/>
    <property type="match status" value="1"/>
</dbReference>
<dbReference type="Pfam" id="PF00107">
    <property type="entry name" value="ADH_zinc_N"/>
    <property type="match status" value="1"/>
</dbReference>
<keyword evidence="4" id="KW-0862">Zinc</keyword>
<evidence type="ECO:0000256" key="1">
    <source>
        <dbReference type="ARBA" id="ARBA00001947"/>
    </source>
</evidence>
<dbReference type="Gene3D" id="3.90.180.10">
    <property type="entry name" value="Medium-chain alcohol dehydrogenases, catalytic domain"/>
    <property type="match status" value="1"/>
</dbReference>
<dbReference type="InterPro" id="IPR013149">
    <property type="entry name" value="ADH-like_C"/>
</dbReference>
<gene>
    <name evidence="8" type="ORF">BJY01DRAFT_254954</name>
</gene>
<comment type="caution">
    <text evidence="8">The sequence shown here is derived from an EMBL/GenBank/DDBJ whole genome shotgun (WGS) entry which is preliminary data.</text>
</comment>
<evidence type="ECO:0000256" key="2">
    <source>
        <dbReference type="ARBA" id="ARBA00008072"/>
    </source>
</evidence>
<dbReference type="SUPFAM" id="SSF51735">
    <property type="entry name" value="NAD(P)-binding Rossmann-fold domains"/>
    <property type="match status" value="1"/>
</dbReference>
<sequence length="404" mass="43345">MRAARFYAAKDIRVEEIRAPQPDDSDNNDKVLVEVEWCGICGSDLNEYLLGPFAIPSPRTGAHPLTKDILPVTMGHELTGRITHIPQTLSTQTTGNGIPLRKGQAVVVDPRFFCASCNPCTQAATNCCQTIGFLGLSGGGGGLAEVVAVRPGQVYALDTGDGDDEGVREEVDLAAAALIEPLAVAWHGFKLFLSASWPRGQLDEENRPKSLDIDTNVPALIIGAGPVGVAMAFVLRAWGMKTILVSEPAAGRREVMRSTGIATAIFDPLAQQSVAQRCREVTADGDGVGVVFDCAGSQPGFQAGCEGLRFRGVYVNLAVPKTPITVPLGPFMQKEITYKSSLAYDQEDFRETVDAFLKGRFNGVENMITRRIALEDIVAKGVEELVRPNEHIKILASPKLSNLA</sequence>
<comment type="similarity">
    <text evidence="2">Belongs to the zinc-containing alcohol dehydrogenase family.</text>
</comment>
<dbReference type="InterPro" id="IPR011032">
    <property type="entry name" value="GroES-like_sf"/>
</dbReference>
<dbReference type="EMBL" id="JBFXLU010000328">
    <property type="protein sequence ID" value="KAL2829602.1"/>
    <property type="molecule type" value="Genomic_DNA"/>
</dbReference>
<feature type="domain" description="Alcohol dehydrogenase-like C-terminal" evidence="6">
    <location>
        <begin position="226"/>
        <end position="356"/>
    </location>
</feature>
<evidence type="ECO:0000259" key="6">
    <source>
        <dbReference type="Pfam" id="PF00107"/>
    </source>
</evidence>
<feature type="domain" description="Alcohol dehydrogenase-like N-terminal" evidence="7">
    <location>
        <begin position="28"/>
        <end position="157"/>
    </location>
</feature>
<dbReference type="Proteomes" id="UP001610446">
    <property type="component" value="Unassembled WGS sequence"/>
</dbReference>
<evidence type="ECO:0000313" key="9">
    <source>
        <dbReference type="Proteomes" id="UP001610446"/>
    </source>
</evidence>
<proteinExistence type="inferred from homology"/>
<comment type="cofactor">
    <cofactor evidence="1">
        <name>Zn(2+)</name>
        <dbReference type="ChEBI" id="CHEBI:29105"/>
    </cofactor>
</comment>
<name>A0ABR4IRV4_9EURO</name>
<dbReference type="PANTHER" id="PTHR43161:SF23">
    <property type="entry name" value="(R,R)-BUTANEDIOL DEHYDROGENASE-RELATED"/>
    <property type="match status" value="1"/>
</dbReference>
<dbReference type="PANTHER" id="PTHR43161">
    <property type="entry name" value="SORBITOL DEHYDROGENASE"/>
    <property type="match status" value="1"/>
</dbReference>
<keyword evidence="9" id="KW-1185">Reference proteome</keyword>
<dbReference type="Gene3D" id="3.40.50.720">
    <property type="entry name" value="NAD(P)-binding Rossmann-like Domain"/>
    <property type="match status" value="1"/>
</dbReference>
<evidence type="ECO:0000256" key="5">
    <source>
        <dbReference type="ARBA" id="ARBA00023002"/>
    </source>
</evidence>
<evidence type="ECO:0000256" key="4">
    <source>
        <dbReference type="ARBA" id="ARBA00022833"/>
    </source>
</evidence>
<evidence type="ECO:0000313" key="8">
    <source>
        <dbReference type="EMBL" id="KAL2829602.1"/>
    </source>
</evidence>
<protein>
    <submittedName>
        <fullName evidence="8">Chaperonin 10-like protein</fullName>
    </submittedName>
</protein>
<keyword evidence="3" id="KW-0479">Metal-binding</keyword>
<evidence type="ECO:0000259" key="7">
    <source>
        <dbReference type="Pfam" id="PF08240"/>
    </source>
</evidence>
<dbReference type="SUPFAM" id="SSF50129">
    <property type="entry name" value="GroES-like"/>
    <property type="match status" value="1"/>
</dbReference>
<reference evidence="8 9" key="1">
    <citation type="submission" date="2024-07" db="EMBL/GenBank/DDBJ databases">
        <title>Section-level genome sequencing and comparative genomics of Aspergillus sections Usti and Cavernicolus.</title>
        <authorList>
            <consortium name="Lawrence Berkeley National Laboratory"/>
            <person name="Nybo J.L."/>
            <person name="Vesth T.C."/>
            <person name="Theobald S."/>
            <person name="Frisvad J.C."/>
            <person name="Larsen T.O."/>
            <person name="Kjaerboelling I."/>
            <person name="Rothschild-Mancinelli K."/>
            <person name="Lyhne E.K."/>
            <person name="Kogle M.E."/>
            <person name="Barry K."/>
            <person name="Clum A."/>
            <person name="Na H."/>
            <person name="Ledsgaard L."/>
            <person name="Lin J."/>
            <person name="Lipzen A."/>
            <person name="Kuo A."/>
            <person name="Riley R."/>
            <person name="Mondo S."/>
            <person name="Labutti K."/>
            <person name="Haridas S."/>
            <person name="Pangalinan J."/>
            <person name="Salamov A.A."/>
            <person name="Simmons B.A."/>
            <person name="Magnuson J.K."/>
            <person name="Chen J."/>
            <person name="Drula E."/>
            <person name="Henrissat B."/>
            <person name="Wiebenga A."/>
            <person name="Lubbers R.J."/>
            <person name="Gomes A.C."/>
            <person name="Makela M.R."/>
            <person name="Stajich J."/>
            <person name="Grigoriev I.V."/>
            <person name="Mortensen U.H."/>
            <person name="De Vries R.P."/>
            <person name="Baker S.E."/>
            <person name="Andersen M.R."/>
        </authorList>
    </citation>
    <scope>NUCLEOTIDE SEQUENCE [LARGE SCALE GENOMIC DNA]</scope>
    <source>
        <strain evidence="8 9">CBS 123904</strain>
    </source>
</reference>
<dbReference type="InterPro" id="IPR036291">
    <property type="entry name" value="NAD(P)-bd_dom_sf"/>
</dbReference>
<dbReference type="InterPro" id="IPR013154">
    <property type="entry name" value="ADH-like_N"/>
</dbReference>
<accession>A0ABR4IRV4</accession>
<organism evidence="8 9">
    <name type="scientific">Aspergillus pseudoustus</name>
    <dbReference type="NCBI Taxonomy" id="1810923"/>
    <lineage>
        <taxon>Eukaryota</taxon>
        <taxon>Fungi</taxon>
        <taxon>Dikarya</taxon>
        <taxon>Ascomycota</taxon>
        <taxon>Pezizomycotina</taxon>
        <taxon>Eurotiomycetes</taxon>
        <taxon>Eurotiomycetidae</taxon>
        <taxon>Eurotiales</taxon>
        <taxon>Aspergillaceae</taxon>
        <taxon>Aspergillus</taxon>
        <taxon>Aspergillus subgen. Nidulantes</taxon>
    </lineage>
</organism>